<keyword evidence="8" id="KW-1185">Reference proteome</keyword>
<comment type="caution">
    <text evidence="7">The sequence shown here is derived from an EMBL/GenBank/DDBJ whole genome shotgun (WGS) entry which is preliminary data.</text>
</comment>
<dbReference type="InterPro" id="IPR041205">
    <property type="entry name" value="ScsC_N"/>
</dbReference>
<dbReference type="Gene3D" id="3.40.30.10">
    <property type="entry name" value="Glutaredoxin"/>
    <property type="match status" value="1"/>
</dbReference>
<dbReference type="PANTHER" id="PTHR13887">
    <property type="entry name" value="GLUTATHIONE S-TRANSFERASE KAPPA"/>
    <property type="match status" value="1"/>
</dbReference>
<evidence type="ECO:0000256" key="2">
    <source>
        <dbReference type="ARBA" id="ARBA00023002"/>
    </source>
</evidence>
<proteinExistence type="predicted"/>
<dbReference type="PANTHER" id="PTHR13887:SF14">
    <property type="entry name" value="DISULFIDE BOND FORMATION PROTEIN D"/>
    <property type="match status" value="1"/>
</dbReference>
<keyword evidence="3" id="KW-1015">Disulfide bond</keyword>
<reference evidence="8" key="1">
    <citation type="submission" date="2020-12" db="EMBL/GenBank/DDBJ databases">
        <title>Hymenobacter sp.</title>
        <authorList>
            <person name="Kim M.K."/>
        </authorList>
    </citation>
    <scope>NUCLEOTIDE SEQUENCE [LARGE SCALE GENOMIC DNA]</scope>
    <source>
        <strain evidence="8">BT325</strain>
    </source>
</reference>
<dbReference type="Proteomes" id="UP000620670">
    <property type="component" value="Unassembled WGS sequence"/>
</dbReference>
<evidence type="ECO:0000313" key="7">
    <source>
        <dbReference type="EMBL" id="MBJ6127997.1"/>
    </source>
</evidence>
<dbReference type="SUPFAM" id="SSF52833">
    <property type="entry name" value="Thioredoxin-like"/>
    <property type="match status" value="1"/>
</dbReference>
<dbReference type="EMBL" id="JAELXT010000036">
    <property type="protein sequence ID" value="MBJ6127997.1"/>
    <property type="molecule type" value="Genomic_DNA"/>
</dbReference>
<keyword evidence="4" id="KW-0676">Redox-active center</keyword>
<keyword evidence="2" id="KW-0560">Oxidoreductase</keyword>
<evidence type="ECO:0000256" key="5">
    <source>
        <dbReference type="SAM" id="SignalP"/>
    </source>
</evidence>
<dbReference type="PROSITE" id="PS51352">
    <property type="entry name" value="THIOREDOXIN_2"/>
    <property type="match status" value="1"/>
</dbReference>
<gene>
    <name evidence="7" type="ORF">JAO75_21590</name>
</gene>
<organism evidence="7 8">
    <name type="scientific">Microvirga splendida</name>
    <dbReference type="NCBI Taxonomy" id="2795727"/>
    <lineage>
        <taxon>Bacteria</taxon>
        <taxon>Pseudomonadati</taxon>
        <taxon>Pseudomonadota</taxon>
        <taxon>Alphaproteobacteria</taxon>
        <taxon>Hyphomicrobiales</taxon>
        <taxon>Methylobacteriaceae</taxon>
        <taxon>Microvirga</taxon>
    </lineage>
</organism>
<evidence type="ECO:0000259" key="6">
    <source>
        <dbReference type="PROSITE" id="PS51352"/>
    </source>
</evidence>
<accession>A0ABS0Y6S4</accession>
<feature type="domain" description="Thioredoxin" evidence="6">
    <location>
        <begin position="22"/>
        <end position="252"/>
    </location>
</feature>
<dbReference type="InterPro" id="IPR001853">
    <property type="entry name" value="DSBA-like_thioredoxin_dom"/>
</dbReference>
<evidence type="ECO:0000256" key="4">
    <source>
        <dbReference type="ARBA" id="ARBA00023284"/>
    </source>
</evidence>
<feature type="chain" id="PRO_5046620296" evidence="5">
    <location>
        <begin position="27"/>
        <end position="259"/>
    </location>
</feature>
<evidence type="ECO:0000256" key="1">
    <source>
        <dbReference type="ARBA" id="ARBA00022729"/>
    </source>
</evidence>
<dbReference type="Pfam" id="PF18312">
    <property type="entry name" value="ScsC_N"/>
    <property type="match status" value="1"/>
</dbReference>
<sequence length="259" mass="27914">MRSSLLKIGQAVALVGTLGLAPAAMAQSPVFTDQQKQVIGEIVKDYLIKNPEVLTEVIGELEKRQAEAQQVAQASAVKETQQSLLNASHSYVVGNPTGDVTLVEFFDYNCGYCKKALADVQTLIKSDPKLRVVLKDFPVLGPDSVEASRVALAVKNQLQGQKLFDYHVKVMDTRGRVNGERAMAVAKEMGVDMARLQKDIESPEVRNALQENTALGDRLSLTGTPAFVIGEAIIPGAVGLEPLKQLVNNVRQCGKANCG</sequence>
<evidence type="ECO:0000256" key="3">
    <source>
        <dbReference type="ARBA" id="ARBA00023157"/>
    </source>
</evidence>
<dbReference type="RefSeq" id="WP_199051233.1">
    <property type="nucleotide sequence ID" value="NZ_JAELXT010000036.1"/>
</dbReference>
<name>A0ABS0Y6S4_9HYPH</name>
<protein>
    <submittedName>
        <fullName evidence="7">DsbA family protein</fullName>
    </submittedName>
</protein>
<dbReference type="InterPro" id="IPR013766">
    <property type="entry name" value="Thioredoxin_domain"/>
</dbReference>
<dbReference type="InterPro" id="IPR036249">
    <property type="entry name" value="Thioredoxin-like_sf"/>
</dbReference>
<keyword evidence="1 5" id="KW-0732">Signal</keyword>
<dbReference type="Pfam" id="PF01323">
    <property type="entry name" value="DSBA"/>
    <property type="match status" value="1"/>
</dbReference>
<dbReference type="CDD" id="cd03023">
    <property type="entry name" value="DsbA_Com1_like"/>
    <property type="match status" value="1"/>
</dbReference>
<evidence type="ECO:0000313" key="8">
    <source>
        <dbReference type="Proteomes" id="UP000620670"/>
    </source>
</evidence>
<feature type="signal peptide" evidence="5">
    <location>
        <begin position="1"/>
        <end position="26"/>
    </location>
</feature>